<dbReference type="EMBL" id="QGKV02001507">
    <property type="protein sequence ID" value="KAF3527842.1"/>
    <property type="molecule type" value="Genomic_DNA"/>
</dbReference>
<evidence type="ECO:0000313" key="2">
    <source>
        <dbReference type="EMBL" id="KAF3527842.1"/>
    </source>
</evidence>
<evidence type="ECO:0000313" key="3">
    <source>
        <dbReference type="Proteomes" id="UP000266723"/>
    </source>
</evidence>
<proteinExistence type="predicted"/>
<feature type="compositionally biased region" description="Basic and acidic residues" evidence="1">
    <location>
        <begin position="128"/>
        <end position="146"/>
    </location>
</feature>
<keyword evidence="3" id="KW-1185">Reference proteome</keyword>
<sequence>LVQPKYRVEPRGSSPPPSPPLCLYIVSSFAVCNDVIDFSISHQVEFMVEDEMVEIVPNMNMEFHRCNLSTALQNLETSGTEEERQMHFPPSSVVVCCKGNCLYIAVNLVRPFVRRALEAFYKHDKPEAYADRDTRSSSRQPREANNEPRGPLKAALRSFKIFAELPGN</sequence>
<name>A0ABQ7B683_BRACR</name>
<dbReference type="Proteomes" id="UP000266723">
    <property type="component" value="Unassembled WGS sequence"/>
</dbReference>
<protein>
    <submittedName>
        <fullName evidence="2">Uncharacterized protein</fullName>
    </submittedName>
</protein>
<accession>A0ABQ7B683</accession>
<feature type="region of interest" description="Disordered" evidence="1">
    <location>
        <begin position="128"/>
        <end position="153"/>
    </location>
</feature>
<evidence type="ECO:0000256" key="1">
    <source>
        <dbReference type="SAM" id="MobiDB-lite"/>
    </source>
</evidence>
<feature type="non-terminal residue" evidence="2">
    <location>
        <position position="1"/>
    </location>
</feature>
<gene>
    <name evidence="2" type="ORF">DY000_02043327</name>
</gene>
<comment type="caution">
    <text evidence="2">The sequence shown here is derived from an EMBL/GenBank/DDBJ whole genome shotgun (WGS) entry which is preliminary data.</text>
</comment>
<organism evidence="2 3">
    <name type="scientific">Brassica cretica</name>
    <name type="common">Mustard</name>
    <dbReference type="NCBI Taxonomy" id="69181"/>
    <lineage>
        <taxon>Eukaryota</taxon>
        <taxon>Viridiplantae</taxon>
        <taxon>Streptophyta</taxon>
        <taxon>Embryophyta</taxon>
        <taxon>Tracheophyta</taxon>
        <taxon>Spermatophyta</taxon>
        <taxon>Magnoliopsida</taxon>
        <taxon>eudicotyledons</taxon>
        <taxon>Gunneridae</taxon>
        <taxon>Pentapetalae</taxon>
        <taxon>rosids</taxon>
        <taxon>malvids</taxon>
        <taxon>Brassicales</taxon>
        <taxon>Brassicaceae</taxon>
        <taxon>Brassiceae</taxon>
        <taxon>Brassica</taxon>
    </lineage>
</organism>
<reference evidence="2 3" key="1">
    <citation type="journal article" date="2020" name="BMC Genomics">
        <title>Intraspecific diversification of the crop wild relative Brassica cretica Lam. using demographic model selection.</title>
        <authorList>
            <person name="Kioukis A."/>
            <person name="Michalopoulou V.A."/>
            <person name="Briers L."/>
            <person name="Pirintsos S."/>
            <person name="Studholme D.J."/>
            <person name="Pavlidis P."/>
            <person name="Sarris P.F."/>
        </authorList>
    </citation>
    <scope>NUCLEOTIDE SEQUENCE [LARGE SCALE GENOMIC DNA]</scope>
    <source>
        <strain evidence="3">cv. PFS-1207/04</strain>
    </source>
</reference>